<dbReference type="eggNOG" id="KOG0029">
    <property type="taxonomic scope" value="Eukaryota"/>
</dbReference>
<dbReference type="PANTHER" id="PTHR10742:SF313">
    <property type="entry name" value="AMINE OXIDASE"/>
    <property type="match status" value="1"/>
</dbReference>
<dbReference type="EMBL" id="KI392237">
    <property type="protein sequence ID" value="ERN18368.1"/>
    <property type="molecule type" value="Genomic_DNA"/>
</dbReference>
<dbReference type="InterPro" id="IPR002937">
    <property type="entry name" value="Amino_oxidase"/>
</dbReference>
<dbReference type="Gramene" id="ERN18368">
    <property type="protein sequence ID" value="ERN18368"/>
    <property type="gene ID" value="AMTR_s00055p00213550"/>
</dbReference>
<dbReference type="PANTHER" id="PTHR10742">
    <property type="entry name" value="FLAVIN MONOAMINE OXIDASE"/>
    <property type="match status" value="1"/>
</dbReference>
<reference evidence="4" key="1">
    <citation type="journal article" date="2013" name="Science">
        <title>The Amborella genome and the evolution of flowering plants.</title>
        <authorList>
            <consortium name="Amborella Genome Project"/>
        </authorList>
    </citation>
    <scope>NUCLEOTIDE SEQUENCE [LARGE SCALE GENOMIC DNA]</scope>
</reference>
<dbReference type="Gene3D" id="3.50.50.60">
    <property type="entry name" value="FAD/NAD(P)-binding domain"/>
    <property type="match status" value="1"/>
</dbReference>
<sequence length="469" mass="53232">MSGIMAAKTLSRSGFDDYLILEGSDRIGGRMHKKNFAGTTIEIGANWVEGLGGPHMNPIWELAKNCSLRTFFTDHSNVSANFYDSDGTHIPQSVVSATFDLERAAANFSAALAATLRENNEEDLSIFAAQRMFGYVPQTPLEIAVDYLSYDAEIAEPPRITSLKNVEPISTMSYYGEDEQFVADERGYEYLVHRLAGEFMETNSGNVTDKRLHLEKVVREIQYGESGVTILVEDGSVYNADHAILSVSIGVLQSKLIRFKPELPRWKRLSIFKFDMAIFTKIFLKFPYKFWPTGPGTEAFAYASERRGYFTYWMNLENQYPGSNMLMAVVTDDESRRIERQADHLTKQEAMVVLRKIFGSKIPDAEEILIPRWGSDPLYRGTYTNWPIGVTEDDFDDLKAPVGPLYFTGEHTSKKFNGYVHGAYFSGIDTASLLLECLKYNLCLFDPKRRNLDRTFGRTRSLSSWQPYQ</sequence>
<feature type="domain" description="Amine oxidase" evidence="2">
    <location>
        <begin position="1"/>
        <end position="434"/>
    </location>
</feature>
<dbReference type="GO" id="GO:0046592">
    <property type="term" value="F:polyamine oxidase activity"/>
    <property type="evidence" value="ECO:0000318"/>
    <property type="project" value="GO_Central"/>
</dbReference>
<gene>
    <name evidence="3" type="ORF">AMTR_s00055p00213550</name>
</gene>
<accession>U5DD78</accession>
<evidence type="ECO:0000313" key="3">
    <source>
        <dbReference type="EMBL" id="ERN18368.1"/>
    </source>
</evidence>
<dbReference type="AlphaFoldDB" id="U5DD78"/>
<dbReference type="InterPro" id="IPR050281">
    <property type="entry name" value="Flavin_monoamine_oxidase"/>
</dbReference>
<organism evidence="3 4">
    <name type="scientific">Amborella trichopoda</name>
    <dbReference type="NCBI Taxonomy" id="13333"/>
    <lineage>
        <taxon>Eukaryota</taxon>
        <taxon>Viridiplantae</taxon>
        <taxon>Streptophyta</taxon>
        <taxon>Embryophyta</taxon>
        <taxon>Tracheophyta</taxon>
        <taxon>Spermatophyta</taxon>
        <taxon>Magnoliopsida</taxon>
        <taxon>Amborellales</taxon>
        <taxon>Amborellaceae</taxon>
        <taxon>Amborella</taxon>
    </lineage>
</organism>
<dbReference type="Proteomes" id="UP000017836">
    <property type="component" value="Unassembled WGS sequence"/>
</dbReference>
<dbReference type="SUPFAM" id="SSF54373">
    <property type="entry name" value="FAD-linked reductases, C-terminal domain"/>
    <property type="match status" value="1"/>
</dbReference>
<dbReference type="OMA" id="WKTRELN"/>
<dbReference type="HOGENOM" id="CLU_004498_6_1_1"/>
<dbReference type="InterPro" id="IPR036188">
    <property type="entry name" value="FAD/NAD-bd_sf"/>
</dbReference>
<name>U5DD78_AMBTC</name>
<dbReference type="Pfam" id="PF01593">
    <property type="entry name" value="Amino_oxidase"/>
    <property type="match status" value="1"/>
</dbReference>
<dbReference type="GO" id="GO:0006598">
    <property type="term" value="P:polyamine catabolic process"/>
    <property type="evidence" value="ECO:0000318"/>
    <property type="project" value="GO_Central"/>
</dbReference>
<dbReference type="Gene3D" id="3.90.660.10">
    <property type="match status" value="1"/>
</dbReference>
<evidence type="ECO:0000313" key="4">
    <source>
        <dbReference type="Proteomes" id="UP000017836"/>
    </source>
</evidence>
<evidence type="ECO:0000256" key="1">
    <source>
        <dbReference type="ARBA" id="ARBA00005995"/>
    </source>
</evidence>
<comment type="similarity">
    <text evidence="1">Belongs to the flavin monoamine oxidase family.</text>
</comment>
<dbReference type="STRING" id="13333.U5DD78"/>
<evidence type="ECO:0000259" key="2">
    <source>
        <dbReference type="Pfam" id="PF01593"/>
    </source>
</evidence>
<keyword evidence="4" id="KW-1185">Reference proteome</keyword>
<dbReference type="SUPFAM" id="SSF51905">
    <property type="entry name" value="FAD/NAD(P)-binding domain"/>
    <property type="match status" value="1"/>
</dbReference>
<proteinExistence type="inferred from homology"/>
<protein>
    <recommendedName>
        <fullName evidence="2">Amine oxidase domain-containing protein</fullName>
    </recommendedName>
</protein>